<organism evidence="1 2">
    <name type="scientific">Candidatus Fimisoma avicola</name>
    <dbReference type="NCBI Taxonomy" id="2840826"/>
    <lineage>
        <taxon>Bacteria</taxon>
        <taxon>Bacillati</taxon>
        <taxon>Bacillota</taxon>
        <taxon>Clostridia</taxon>
        <taxon>Eubacteriales</taxon>
        <taxon>Candidatus Fimisoma</taxon>
    </lineage>
</organism>
<proteinExistence type="predicted"/>
<protein>
    <submittedName>
        <fullName evidence="1">Uncharacterized protein</fullName>
    </submittedName>
</protein>
<dbReference type="AlphaFoldDB" id="A0A9D1I6B9"/>
<name>A0A9D1I6B9_9FIRM</name>
<reference evidence="1" key="1">
    <citation type="submission" date="2020-10" db="EMBL/GenBank/DDBJ databases">
        <authorList>
            <person name="Gilroy R."/>
        </authorList>
    </citation>
    <scope>NUCLEOTIDE SEQUENCE</scope>
    <source>
        <strain evidence="1">11300</strain>
    </source>
</reference>
<evidence type="ECO:0000313" key="1">
    <source>
        <dbReference type="EMBL" id="HIU28008.1"/>
    </source>
</evidence>
<reference evidence="1" key="2">
    <citation type="journal article" date="2021" name="PeerJ">
        <title>Extensive microbial diversity within the chicken gut microbiome revealed by metagenomics and culture.</title>
        <authorList>
            <person name="Gilroy R."/>
            <person name="Ravi A."/>
            <person name="Getino M."/>
            <person name="Pursley I."/>
            <person name="Horton D.L."/>
            <person name="Alikhan N.F."/>
            <person name="Baker D."/>
            <person name="Gharbi K."/>
            <person name="Hall N."/>
            <person name="Watson M."/>
            <person name="Adriaenssens E.M."/>
            <person name="Foster-Nyarko E."/>
            <person name="Jarju S."/>
            <person name="Secka A."/>
            <person name="Antonio M."/>
            <person name="Oren A."/>
            <person name="Chaudhuri R.R."/>
            <person name="La Ragione R."/>
            <person name="Hildebrand F."/>
            <person name="Pallen M.J."/>
        </authorList>
    </citation>
    <scope>NUCLEOTIDE SEQUENCE</scope>
    <source>
        <strain evidence="1">11300</strain>
    </source>
</reference>
<sequence length="74" mass="8449">MKNNHCCPKCGSAEIKRIPDNGRYASGNNIYTTTVTLFGKIPVIRYVCCNCGYVENWVEKPNELDKIRSFFNGR</sequence>
<evidence type="ECO:0000313" key="2">
    <source>
        <dbReference type="Proteomes" id="UP000824091"/>
    </source>
</evidence>
<gene>
    <name evidence="1" type="ORF">IAD16_06505</name>
</gene>
<accession>A0A9D1I6B9</accession>
<comment type="caution">
    <text evidence="1">The sequence shown here is derived from an EMBL/GenBank/DDBJ whole genome shotgun (WGS) entry which is preliminary data.</text>
</comment>
<dbReference type="Proteomes" id="UP000824091">
    <property type="component" value="Unassembled WGS sequence"/>
</dbReference>
<dbReference type="EMBL" id="DVMO01000095">
    <property type="protein sequence ID" value="HIU28008.1"/>
    <property type="molecule type" value="Genomic_DNA"/>
</dbReference>